<organism evidence="2 3">
    <name type="scientific">Chryseobacterium culicis</name>
    <dbReference type="NCBI Taxonomy" id="680127"/>
    <lineage>
        <taxon>Bacteria</taxon>
        <taxon>Pseudomonadati</taxon>
        <taxon>Bacteroidota</taxon>
        <taxon>Flavobacteriia</taxon>
        <taxon>Flavobacteriales</taxon>
        <taxon>Weeksellaceae</taxon>
        <taxon>Chryseobacterium group</taxon>
        <taxon>Chryseobacterium</taxon>
    </lineage>
</organism>
<name>A0A1H6IJX1_CHRCI</name>
<keyword evidence="1" id="KW-1133">Transmembrane helix</keyword>
<feature type="transmembrane region" description="Helical" evidence="1">
    <location>
        <begin position="41"/>
        <end position="66"/>
    </location>
</feature>
<sequence length="74" mass="8360">MMNALGLNLVKESTGISDALEHAESDEVIADLKQKDDLYTLFIEMVIILDGWLALFIPYLIIGNIINKINLRKK</sequence>
<proteinExistence type="predicted"/>
<keyword evidence="1" id="KW-0472">Membrane</keyword>
<dbReference type="Proteomes" id="UP000198561">
    <property type="component" value="Unassembled WGS sequence"/>
</dbReference>
<evidence type="ECO:0000256" key="1">
    <source>
        <dbReference type="SAM" id="Phobius"/>
    </source>
</evidence>
<protein>
    <submittedName>
        <fullName evidence="2">Uncharacterized protein</fullName>
    </submittedName>
</protein>
<dbReference type="AlphaFoldDB" id="A0A1H6IJX1"/>
<dbReference type="RefSeq" id="WP_089696379.1">
    <property type="nucleotide sequence ID" value="NZ_FNWQ01000008.1"/>
</dbReference>
<evidence type="ECO:0000313" key="2">
    <source>
        <dbReference type="EMBL" id="SEH46611.1"/>
    </source>
</evidence>
<keyword evidence="1" id="KW-0812">Transmembrane</keyword>
<evidence type="ECO:0000313" key="3">
    <source>
        <dbReference type="Proteomes" id="UP000198561"/>
    </source>
</evidence>
<reference evidence="2 3" key="1">
    <citation type="submission" date="2016-10" db="EMBL/GenBank/DDBJ databases">
        <authorList>
            <person name="de Groot N.N."/>
        </authorList>
    </citation>
    <scope>NUCLEOTIDE SEQUENCE [LARGE SCALE GENOMIC DNA]</scope>
    <source>
        <strain evidence="2 3">DSM 23031</strain>
    </source>
</reference>
<dbReference type="EMBL" id="FNWQ01000008">
    <property type="protein sequence ID" value="SEH46611.1"/>
    <property type="molecule type" value="Genomic_DNA"/>
</dbReference>
<dbReference type="OrthoDB" id="1263725at2"/>
<dbReference type="STRING" id="680127.SAMN05421593_4416"/>
<accession>A0A1H6IJX1</accession>
<gene>
    <name evidence="2" type="ORF">SAMN05421593_4416</name>
</gene>